<protein>
    <recommendedName>
        <fullName evidence="4">Transmembrane protein</fullName>
    </recommendedName>
</protein>
<feature type="transmembrane region" description="Helical" evidence="1">
    <location>
        <begin position="59"/>
        <end position="79"/>
    </location>
</feature>
<keyword evidence="1" id="KW-0812">Transmembrane</keyword>
<proteinExistence type="predicted"/>
<dbReference type="PANTHER" id="PTHR34115">
    <property type="entry name" value="PROTEIN, PUTATIVE-RELATED"/>
    <property type="match status" value="1"/>
</dbReference>
<comment type="caution">
    <text evidence="2">The sequence shown here is derived from an EMBL/GenBank/DDBJ whole genome shotgun (WGS) entry which is preliminary data.</text>
</comment>
<keyword evidence="1" id="KW-0472">Membrane</keyword>
<dbReference type="EMBL" id="JBANAX010000330">
    <property type="protein sequence ID" value="KAL1213841.1"/>
    <property type="molecule type" value="Genomic_DNA"/>
</dbReference>
<evidence type="ECO:0008006" key="4">
    <source>
        <dbReference type="Google" id="ProtNLM"/>
    </source>
</evidence>
<sequence>MLSSIEITQHQSSGSEITSEEEHVVYSSIVHKLIILINGVAMGLLQVVTNNSSTNEADLGATILWFLVFTLIYTILRVSEVKLRNKPNIRNFVGHVSHLLGALAAFMLISIISPTFTFVAVPLWLVWFLVIMYVTFSELVFEEDNDADPPV</sequence>
<evidence type="ECO:0000313" key="2">
    <source>
        <dbReference type="EMBL" id="KAL1213841.1"/>
    </source>
</evidence>
<feature type="transmembrane region" description="Helical" evidence="1">
    <location>
        <begin position="29"/>
        <end position="47"/>
    </location>
</feature>
<name>A0ABD1BI60_CARAN</name>
<dbReference type="PANTHER" id="PTHR34115:SF13">
    <property type="entry name" value="RPB1A"/>
    <property type="match status" value="1"/>
</dbReference>
<accession>A0ABD1BI60</accession>
<gene>
    <name evidence="2" type="ORF">V5N11_034465</name>
</gene>
<organism evidence="2 3">
    <name type="scientific">Cardamine amara subsp. amara</name>
    <dbReference type="NCBI Taxonomy" id="228776"/>
    <lineage>
        <taxon>Eukaryota</taxon>
        <taxon>Viridiplantae</taxon>
        <taxon>Streptophyta</taxon>
        <taxon>Embryophyta</taxon>
        <taxon>Tracheophyta</taxon>
        <taxon>Spermatophyta</taxon>
        <taxon>Magnoliopsida</taxon>
        <taxon>eudicotyledons</taxon>
        <taxon>Gunneridae</taxon>
        <taxon>Pentapetalae</taxon>
        <taxon>rosids</taxon>
        <taxon>malvids</taxon>
        <taxon>Brassicales</taxon>
        <taxon>Brassicaceae</taxon>
        <taxon>Cardamineae</taxon>
        <taxon>Cardamine</taxon>
    </lineage>
</organism>
<dbReference type="InterPro" id="IPR053258">
    <property type="entry name" value="Ca-permeable_cation_channel"/>
</dbReference>
<evidence type="ECO:0000256" key="1">
    <source>
        <dbReference type="SAM" id="Phobius"/>
    </source>
</evidence>
<keyword evidence="3" id="KW-1185">Reference proteome</keyword>
<keyword evidence="1" id="KW-1133">Transmembrane helix</keyword>
<feature type="transmembrane region" description="Helical" evidence="1">
    <location>
        <begin position="91"/>
        <end position="112"/>
    </location>
</feature>
<reference evidence="2 3" key="1">
    <citation type="submission" date="2024-04" db="EMBL/GenBank/DDBJ databases">
        <title>Genome assembly C_amara_ONT_v2.</title>
        <authorList>
            <person name="Yant L."/>
            <person name="Moore C."/>
            <person name="Slenker M."/>
        </authorList>
    </citation>
    <scope>NUCLEOTIDE SEQUENCE [LARGE SCALE GENOMIC DNA]</scope>
    <source>
        <tissue evidence="2">Leaf</tissue>
    </source>
</reference>
<dbReference type="AlphaFoldDB" id="A0ABD1BI60"/>
<dbReference type="Proteomes" id="UP001558713">
    <property type="component" value="Unassembled WGS sequence"/>
</dbReference>
<feature type="transmembrane region" description="Helical" evidence="1">
    <location>
        <begin position="118"/>
        <end position="136"/>
    </location>
</feature>
<evidence type="ECO:0000313" key="3">
    <source>
        <dbReference type="Proteomes" id="UP001558713"/>
    </source>
</evidence>